<organism evidence="3 4">
    <name type="scientific">Pyrobaculum calidifontis (strain DSM 21063 / JCM 11548 / VA1)</name>
    <dbReference type="NCBI Taxonomy" id="410359"/>
    <lineage>
        <taxon>Archaea</taxon>
        <taxon>Thermoproteota</taxon>
        <taxon>Thermoprotei</taxon>
        <taxon>Thermoproteales</taxon>
        <taxon>Thermoproteaceae</taxon>
        <taxon>Pyrobaculum</taxon>
    </lineage>
</organism>
<evidence type="ECO:0000313" key="4">
    <source>
        <dbReference type="Proteomes" id="UP000001431"/>
    </source>
</evidence>
<gene>
    <name evidence="3" type="ordered locus">Pcal_1867</name>
</gene>
<feature type="domain" description="DOD-type homing endonuclease" evidence="2">
    <location>
        <begin position="7"/>
        <end position="139"/>
    </location>
</feature>
<protein>
    <recommendedName>
        <fullName evidence="2">DOD-type homing endonuclease domain-containing protein</fullName>
    </recommendedName>
</protein>
<keyword evidence="4" id="KW-1185">Reference proteome</keyword>
<dbReference type="Pfam" id="PF14528">
    <property type="entry name" value="LAGLIDADG_3"/>
    <property type="match status" value="2"/>
</dbReference>
<dbReference type="SUPFAM" id="SSF55608">
    <property type="entry name" value="Homing endonucleases"/>
    <property type="match status" value="2"/>
</dbReference>
<dbReference type="EMBL" id="CP000561">
    <property type="protein sequence ID" value="ABO09283.1"/>
    <property type="molecule type" value="Genomic_DNA"/>
</dbReference>
<dbReference type="eggNOG" id="arCOG03156">
    <property type="taxonomic scope" value="Archaea"/>
</dbReference>
<evidence type="ECO:0000259" key="2">
    <source>
        <dbReference type="PROSITE" id="PS50819"/>
    </source>
</evidence>
<proteinExistence type="predicted"/>
<feature type="region of interest" description="Disordered" evidence="1">
    <location>
        <begin position="189"/>
        <end position="209"/>
    </location>
</feature>
<evidence type="ECO:0000256" key="1">
    <source>
        <dbReference type="SAM" id="MobiDB-lite"/>
    </source>
</evidence>
<dbReference type="KEGG" id="pcl:Pcal_1867"/>
<name>A3MXB6_PYRCJ</name>
<dbReference type="PROSITE" id="PS50819">
    <property type="entry name" value="INTEIN_ENDONUCLEASE"/>
    <property type="match status" value="1"/>
</dbReference>
<dbReference type="AlphaFoldDB" id="A3MXB6"/>
<reference evidence="3" key="1">
    <citation type="submission" date="2007-02" db="EMBL/GenBank/DDBJ databases">
        <title>Complete sequence of Pyrobaculum calidifontis JCM 11548.</title>
        <authorList>
            <consortium name="US DOE Joint Genome Institute"/>
            <person name="Copeland A."/>
            <person name="Lucas S."/>
            <person name="Lapidus A."/>
            <person name="Barry K."/>
            <person name="Glavina del Rio T."/>
            <person name="Dalin E."/>
            <person name="Tice H."/>
            <person name="Pitluck S."/>
            <person name="Chain P."/>
            <person name="Malfatti S."/>
            <person name="Shin M."/>
            <person name="Vergez L."/>
            <person name="Schmutz J."/>
            <person name="Larimer F."/>
            <person name="Land M."/>
            <person name="Hauser L."/>
            <person name="Kyrpides N."/>
            <person name="Mikhailova N."/>
            <person name="Cozen A.E."/>
            <person name="Fitz-Gibbon S.T."/>
            <person name="House C.H."/>
            <person name="Saltikov C."/>
            <person name="Lowe T.M."/>
            <person name="Richardson P."/>
        </authorList>
    </citation>
    <scope>NUCLEOTIDE SEQUENCE [LARGE SCALE GENOMIC DNA]</scope>
    <source>
        <strain evidence="3">JCM 11548</strain>
    </source>
</reference>
<dbReference type="Proteomes" id="UP000001431">
    <property type="component" value="Chromosome"/>
</dbReference>
<dbReference type="InterPro" id="IPR004860">
    <property type="entry name" value="LAGLIDADG_dom"/>
</dbReference>
<dbReference type="STRING" id="410359.Pcal_1867"/>
<dbReference type="InterPro" id="IPR004042">
    <property type="entry name" value="Intein_endonuc_central"/>
</dbReference>
<dbReference type="GO" id="GO:0016539">
    <property type="term" value="P:intein-mediated protein splicing"/>
    <property type="evidence" value="ECO:0007669"/>
    <property type="project" value="InterPro"/>
</dbReference>
<dbReference type="GO" id="GO:0004519">
    <property type="term" value="F:endonuclease activity"/>
    <property type="evidence" value="ECO:0007669"/>
    <property type="project" value="InterPro"/>
</dbReference>
<dbReference type="InterPro" id="IPR027434">
    <property type="entry name" value="Homing_endonucl"/>
</dbReference>
<dbReference type="Gene3D" id="3.10.28.10">
    <property type="entry name" value="Homing endonucleases"/>
    <property type="match status" value="2"/>
</dbReference>
<evidence type="ECO:0000313" key="3">
    <source>
        <dbReference type="EMBL" id="ABO09283.1"/>
    </source>
</evidence>
<dbReference type="PRINTS" id="PR00379">
    <property type="entry name" value="INTEIN"/>
</dbReference>
<accession>A3MXB6</accession>
<dbReference type="InterPro" id="IPR006142">
    <property type="entry name" value="INTEIN"/>
</dbReference>
<dbReference type="HOGENOM" id="CLU_1178163_0_0_2"/>
<sequence length="235" mass="26504">MSSVAYLLGLIVGDGGLYLLRYKGGRTEYRVVVTQKDAAIAENAAKMFHSLLKELGLGSKVQVISGRTRVEVRVSSKRLWQLFNDKLANLEGLAPDERIAFIRGLYDAEGDKTGRRARLWNKNRRLLDLVGSWLRELGIESRVYLDDKRHGVYVLEVPSPYRRRFFELLYPPQPPDSSGVHEWINEVPTVPARGPANPPPGAQSWDPRRGEKSLWSFTAACRCGGAGGAERRWER</sequence>